<dbReference type="Pfam" id="PF09791">
    <property type="entry name" value="Oxidored-like"/>
    <property type="match status" value="1"/>
</dbReference>
<dbReference type="AlphaFoldDB" id="A0A1X6N4L3"/>
<dbReference type="InterPro" id="IPR019180">
    <property type="entry name" value="Oxidoreductase-like_N"/>
</dbReference>
<sequence length="350" mass="39062">MLPSRSFLVCADVLKRYGTRRNTRYIEYINSASCLQCRCYTNQPLSPTSLTQSPTNLDSNVLPGPTAPLPNSLPTQIRIQRQKDRWRGGQNLTERCHRLERSLRGKEAYGAHRNTLVDQTEDAEHADALAASLNIGPPTFHGLVVPEKPKEPQSDECCMSGCAVCVYDIYEAAREDYMRAVDTLRAALDERGIPEREWPEGIRRRKAKNAAAQAEPKQESPREAITNAFEAFERALREKKERGTAGADVDYDDPVGCPPRSVRKWAAPSRELWLHANKLCLARVITQAFSGLRGDATRTRPHSDVLLGYERLLSLDMAGHFSGVIVSISMGYPLLRVLSGKKGLMLCLSI</sequence>
<dbReference type="RefSeq" id="XP_024340339.1">
    <property type="nucleotide sequence ID" value="XM_024488762.1"/>
</dbReference>
<dbReference type="Proteomes" id="UP000194127">
    <property type="component" value="Unassembled WGS sequence"/>
</dbReference>
<keyword evidence="3" id="KW-1185">Reference proteome</keyword>
<feature type="domain" description="Oxidoreductase-like" evidence="1">
    <location>
        <begin position="139"/>
        <end position="184"/>
    </location>
</feature>
<name>A0A1X6N4L3_9APHY</name>
<proteinExistence type="predicted"/>
<dbReference type="OrthoDB" id="10064411at2759"/>
<protein>
    <recommendedName>
        <fullName evidence="1">Oxidoreductase-like domain-containing protein</fullName>
    </recommendedName>
</protein>
<dbReference type="STRING" id="670580.A0A1X6N4L3"/>
<accession>A0A1X6N4L3</accession>
<evidence type="ECO:0000313" key="3">
    <source>
        <dbReference type="Proteomes" id="UP000194127"/>
    </source>
</evidence>
<gene>
    <name evidence="2" type="ORF">POSPLADRAFT_1180477</name>
</gene>
<reference evidence="2 3" key="1">
    <citation type="submission" date="2017-04" db="EMBL/GenBank/DDBJ databases">
        <title>Genome Sequence of the Model Brown-Rot Fungus Postia placenta SB12.</title>
        <authorList>
            <consortium name="DOE Joint Genome Institute"/>
            <person name="Gaskell J."/>
            <person name="Kersten P."/>
            <person name="Larrondo L.F."/>
            <person name="Canessa P."/>
            <person name="Martinez D."/>
            <person name="Hibbett D."/>
            <person name="Schmoll M."/>
            <person name="Kubicek C.P."/>
            <person name="Martinez A.T."/>
            <person name="Yadav J."/>
            <person name="Master E."/>
            <person name="Magnuson J.K."/>
            <person name="James T."/>
            <person name="Yaver D."/>
            <person name="Berka R."/>
            <person name="Labutti K."/>
            <person name="Lipzen A."/>
            <person name="Aerts A."/>
            <person name="Barry K."/>
            <person name="Henrissat B."/>
            <person name="Blanchette R."/>
            <person name="Grigoriev I."/>
            <person name="Cullen D."/>
        </authorList>
    </citation>
    <scope>NUCLEOTIDE SEQUENCE [LARGE SCALE GENOMIC DNA]</scope>
    <source>
        <strain evidence="2 3">MAD-698-R-SB12</strain>
    </source>
</reference>
<evidence type="ECO:0000259" key="1">
    <source>
        <dbReference type="Pfam" id="PF09791"/>
    </source>
</evidence>
<dbReference type="GeneID" id="36333711"/>
<dbReference type="EMBL" id="KZ110595">
    <property type="protein sequence ID" value="OSX63545.1"/>
    <property type="molecule type" value="Genomic_DNA"/>
</dbReference>
<organism evidence="2 3">
    <name type="scientific">Postia placenta MAD-698-R-SB12</name>
    <dbReference type="NCBI Taxonomy" id="670580"/>
    <lineage>
        <taxon>Eukaryota</taxon>
        <taxon>Fungi</taxon>
        <taxon>Dikarya</taxon>
        <taxon>Basidiomycota</taxon>
        <taxon>Agaricomycotina</taxon>
        <taxon>Agaricomycetes</taxon>
        <taxon>Polyporales</taxon>
        <taxon>Adustoporiaceae</taxon>
        <taxon>Rhodonia</taxon>
    </lineage>
</organism>
<evidence type="ECO:0000313" key="2">
    <source>
        <dbReference type="EMBL" id="OSX63545.1"/>
    </source>
</evidence>